<keyword evidence="3" id="KW-0862">Zinc</keyword>
<keyword evidence="2" id="KW-0863">Zinc-finger</keyword>
<name>A0ABZ0VCI7_9MICO</name>
<evidence type="ECO:0000313" key="8">
    <source>
        <dbReference type="Proteomes" id="UP001324533"/>
    </source>
</evidence>
<gene>
    <name evidence="7" type="ORF">T9R20_05130</name>
</gene>
<dbReference type="PROSITE" id="PS01102">
    <property type="entry name" value="ZF_DKSA_1"/>
    <property type="match status" value="1"/>
</dbReference>
<dbReference type="InterPro" id="IPR000962">
    <property type="entry name" value="Znf_DskA_TraR"/>
</dbReference>
<feature type="domain" description="Zinc finger DksA/TraR C4-type" evidence="6">
    <location>
        <begin position="80"/>
        <end position="113"/>
    </location>
</feature>
<dbReference type="Proteomes" id="UP001324533">
    <property type="component" value="Chromosome"/>
</dbReference>
<keyword evidence="1" id="KW-0479">Metal-binding</keyword>
<proteinExistence type="predicted"/>
<dbReference type="PANTHER" id="PTHR33823:SF4">
    <property type="entry name" value="GENERAL STRESS PROTEIN 16O"/>
    <property type="match status" value="1"/>
</dbReference>
<evidence type="ECO:0000256" key="5">
    <source>
        <dbReference type="SAM" id="MobiDB-lite"/>
    </source>
</evidence>
<sequence>MDTPADTLRAARDSARRRLADVEAQLAQLRDARGAESADDEHDPEGGTLSAEWSRIEGVRVGVVAELDGIDAALDRVSAGTFGICEVCGNAIPAGRLKVRPTATRCVRCAERRQ</sequence>
<evidence type="ECO:0000256" key="3">
    <source>
        <dbReference type="ARBA" id="ARBA00022833"/>
    </source>
</evidence>
<dbReference type="RefSeq" id="WP_322411469.1">
    <property type="nucleotide sequence ID" value="NZ_CP139779.1"/>
</dbReference>
<evidence type="ECO:0000313" key="7">
    <source>
        <dbReference type="EMBL" id="WQB71351.1"/>
    </source>
</evidence>
<keyword evidence="8" id="KW-1185">Reference proteome</keyword>
<dbReference type="EMBL" id="CP139779">
    <property type="protein sequence ID" value="WQB71351.1"/>
    <property type="molecule type" value="Genomic_DNA"/>
</dbReference>
<evidence type="ECO:0000256" key="2">
    <source>
        <dbReference type="ARBA" id="ARBA00022771"/>
    </source>
</evidence>
<accession>A0ABZ0VCI7</accession>
<dbReference type="SUPFAM" id="SSF57716">
    <property type="entry name" value="Glucocorticoid receptor-like (DNA-binding domain)"/>
    <property type="match status" value="1"/>
</dbReference>
<feature type="region of interest" description="Disordered" evidence="5">
    <location>
        <begin position="30"/>
        <end position="51"/>
    </location>
</feature>
<dbReference type="InterPro" id="IPR020458">
    <property type="entry name" value="Znf_DskA_TraR_CS"/>
</dbReference>
<dbReference type="Gene3D" id="1.20.120.910">
    <property type="entry name" value="DksA, coiled-coil domain"/>
    <property type="match status" value="1"/>
</dbReference>
<evidence type="ECO:0000259" key="6">
    <source>
        <dbReference type="Pfam" id="PF01258"/>
    </source>
</evidence>
<dbReference type="PANTHER" id="PTHR33823">
    <property type="entry name" value="RNA POLYMERASE-BINDING TRANSCRIPTION FACTOR DKSA-RELATED"/>
    <property type="match status" value="1"/>
</dbReference>
<organism evidence="7 8">
    <name type="scientific">Microbacterium invictum</name>
    <dbReference type="NCBI Taxonomy" id="515415"/>
    <lineage>
        <taxon>Bacteria</taxon>
        <taxon>Bacillati</taxon>
        <taxon>Actinomycetota</taxon>
        <taxon>Actinomycetes</taxon>
        <taxon>Micrococcales</taxon>
        <taxon>Microbacteriaceae</taxon>
        <taxon>Microbacterium</taxon>
    </lineage>
</organism>
<reference evidence="7 8" key="1">
    <citation type="submission" date="2023-06" db="EMBL/GenBank/DDBJ databases">
        <title>Rock-solubilizing bacteria, Microbacterium invictum, promotes re-establishment of vegetation in rocky wasteland by accelerating rock bio-weathering and reshaping soil bacterial community.</title>
        <authorList>
            <person name="Liu C."/>
        </authorList>
    </citation>
    <scope>NUCLEOTIDE SEQUENCE [LARGE SCALE GENOMIC DNA]</scope>
    <source>
        <strain evidence="7 8">X-18</strain>
    </source>
</reference>
<evidence type="ECO:0000256" key="1">
    <source>
        <dbReference type="ARBA" id="ARBA00022723"/>
    </source>
</evidence>
<dbReference type="Pfam" id="PF01258">
    <property type="entry name" value="zf-dskA_traR"/>
    <property type="match status" value="1"/>
</dbReference>
<evidence type="ECO:0000256" key="4">
    <source>
        <dbReference type="PROSITE-ProRule" id="PRU00510"/>
    </source>
</evidence>
<feature type="zinc finger region" description="dksA C4-type" evidence="4">
    <location>
        <begin position="85"/>
        <end position="109"/>
    </location>
</feature>
<protein>
    <submittedName>
        <fullName evidence="7">TraR/DksA C4-type zinc finger protein</fullName>
    </submittedName>
</protein>
<dbReference type="PROSITE" id="PS51128">
    <property type="entry name" value="ZF_DKSA_2"/>
    <property type="match status" value="1"/>
</dbReference>